<keyword evidence="1" id="KW-1133">Transmembrane helix</keyword>
<feature type="transmembrane region" description="Helical" evidence="1">
    <location>
        <begin position="12"/>
        <end position="32"/>
    </location>
</feature>
<sequence length="255" mass="29920">MIKSKKKILQKIGGIILMMVLGSSFVGCNITSDNDYKKAALETLEERYGEEFEIKQLGGTFGALNDTKKLVCYPVSSPDKFFYVEVEKDLSEVHDNYINRIMEEKLNGMLTPIAKEIFGEKVKVQSFFDNQYNEYDSLDMNVVDFMNRNYRCSYVLAIFIDGGENIDKSQEAEKINLFGEKLLENNVLNKNFVNVWYLREGEFSKVEDKYYDLTFDGENVKYYFKEDKIYNMTWFEIVDKKMQNTIEDIINSFKY</sequence>
<dbReference type="OrthoDB" id="2585693at2"/>
<dbReference type="EMBL" id="SRYR01000009">
    <property type="protein sequence ID" value="TGY41179.1"/>
    <property type="molecule type" value="Genomic_DNA"/>
</dbReference>
<comment type="caution">
    <text evidence="2">The sequence shown here is derived from an EMBL/GenBank/DDBJ whole genome shotgun (WGS) entry which is preliminary data.</text>
</comment>
<proteinExistence type="predicted"/>
<accession>A0A4S2DGI4</accession>
<keyword evidence="1" id="KW-0812">Transmembrane</keyword>
<evidence type="ECO:0000313" key="2">
    <source>
        <dbReference type="EMBL" id="TGY41179.1"/>
    </source>
</evidence>
<protein>
    <recommendedName>
        <fullName evidence="4">Lipoprotein</fullName>
    </recommendedName>
</protein>
<evidence type="ECO:0000313" key="3">
    <source>
        <dbReference type="Proteomes" id="UP000306888"/>
    </source>
</evidence>
<evidence type="ECO:0008006" key="4">
    <source>
        <dbReference type="Google" id="ProtNLM"/>
    </source>
</evidence>
<gene>
    <name evidence="2" type="ORF">E5347_13495</name>
</gene>
<dbReference type="AlphaFoldDB" id="A0A4S2DGI4"/>
<keyword evidence="3" id="KW-1185">Reference proteome</keyword>
<dbReference type="RefSeq" id="WP_136007755.1">
    <property type="nucleotide sequence ID" value="NZ_SRYR01000009.1"/>
</dbReference>
<dbReference type="PROSITE" id="PS51257">
    <property type="entry name" value="PROKAR_LIPOPROTEIN"/>
    <property type="match status" value="1"/>
</dbReference>
<reference evidence="2 3" key="1">
    <citation type="submission" date="2019-04" db="EMBL/GenBank/DDBJ databases">
        <title>Microbes associate with the intestines of laboratory mice.</title>
        <authorList>
            <person name="Navarre W."/>
            <person name="Wong E."/>
            <person name="Huang K."/>
            <person name="Tropini C."/>
            <person name="Ng K."/>
            <person name="Yu B."/>
        </authorList>
    </citation>
    <scope>NUCLEOTIDE SEQUENCE [LARGE SCALE GENOMIC DNA]</scope>
    <source>
        <strain evidence="2 3">NM50_B9-20</strain>
    </source>
</reference>
<name>A0A4S2DGI4_9CLOT</name>
<dbReference type="Proteomes" id="UP000306888">
    <property type="component" value="Unassembled WGS sequence"/>
</dbReference>
<organism evidence="2 3">
    <name type="scientific">Clostridium sartagoforme</name>
    <dbReference type="NCBI Taxonomy" id="84031"/>
    <lineage>
        <taxon>Bacteria</taxon>
        <taxon>Bacillati</taxon>
        <taxon>Bacillota</taxon>
        <taxon>Clostridia</taxon>
        <taxon>Eubacteriales</taxon>
        <taxon>Clostridiaceae</taxon>
        <taxon>Clostridium</taxon>
    </lineage>
</organism>
<evidence type="ECO:0000256" key="1">
    <source>
        <dbReference type="SAM" id="Phobius"/>
    </source>
</evidence>
<keyword evidence="1" id="KW-0472">Membrane</keyword>